<feature type="region of interest" description="Disordered" evidence="1">
    <location>
        <begin position="316"/>
        <end position="354"/>
    </location>
</feature>
<dbReference type="EMBL" id="QGKY02000190">
    <property type="protein sequence ID" value="KAF2589403.1"/>
    <property type="molecule type" value="Genomic_DNA"/>
</dbReference>
<accession>A0A8S9K754</accession>
<protein>
    <submittedName>
        <fullName evidence="2">Uncharacterized protein</fullName>
    </submittedName>
</protein>
<reference evidence="2" key="1">
    <citation type="submission" date="2019-12" db="EMBL/GenBank/DDBJ databases">
        <title>Genome sequencing and annotation of Brassica cretica.</title>
        <authorList>
            <person name="Studholme D.J."/>
            <person name="Sarris P.F."/>
        </authorList>
    </citation>
    <scope>NUCLEOTIDE SEQUENCE</scope>
    <source>
        <strain evidence="2">PFS-102/07</strain>
        <tissue evidence="2">Leaf</tissue>
    </source>
</reference>
<evidence type="ECO:0000313" key="2">
    <source>
        <dbReference type="EMBL" id="KAF2589403.1"/>
    </source>
</evidence>
<evidence type="ECO:0000256" key="1">
    <source>
        <dbReference type="SAM" id="MobiDB-lite"/>
    </source>
</evidence>
<gene>
    <name evidence="2" type="ORF">F2Q70_00038186</name>
</gene>
<proteinExistence type="predicted"/>
<organism evidence="2">
    <name type="scientific">Brassica cretica</name>
    <name type="common">Mustard</name>
    <dbReference type="NCBI Taxonomy" id="69181"/>
    <lineage>
        <taxon>Eukaryota</taxon>
        <taxon>Viridiplantae</taxon>
        <taxon>Streptophyta</taxon>
        <taxon>Embryophyta</taxon>
        <taxon>Tracheophyta</taxon>
        <taxon>Spermatophyta</taxon>
        <taxon>Magnoliopsida</taxon>
        <taxon>eudicotyledons</taxon>
        <taxon>Gunneridae</taxon>
        <taxon>Pentapetalae</taxon>
        <taxon>rosids</taxon>
        <taxon>malvids</taxon>
        <taxon>Brassicales</taxon>
        <taxon>Brassicaceae</taxon>
        <taxon>Brassiceae</taxon>
        <taxon>Brassica</taxon>
    </lineage>
</organism>
<dbReference type="AlphaFoldDB" id="A0A8S9K754"/>
<name>A0A8S9K754_BRACR</name>
<sequence>MVPTTRVGPWVPPDLKLMVPTIRAVPERLGVEPWKVFGFIAASFSGDCLCTLQRVEEEGLLGMEPCLGGCGIVSSGQGRLGPLSLGLETYIYSGGRVIISLDNLVKDVSDLGRFPLVQAGSIKRLSAPLVSPFDPHPLIGPRPGGRNPGPEGRNLEAGSWKLDYRSGTSIWGMRRSITLYADCWGKILRYRIPPDPRQDTDLWVPSRRCPSLALEGGENLNYVIMAVDGQDELAEATLREAELQRQLDGIQSQVTELNRVRVEVTENPELSSEVKSLKEKLDEHSKQQEQSAVKLSQLESENLNLRDENQALNTARDAATREKAKGAQTYDVEDSESEPEPDKEAPEGVAKMESPMVAYLEQMFSKRVDAM</sequence>
<comment type="caution">
    <text evidence="2">The sequence shown here is derived from an EMBL/GenBank/DDBJ whole genome shotgun (WGS) entry which is preliminary data.</text>
</comment>